<dbReference type="PANTHER" id="PTHR40465:SF1">
    <property type="entry name" value="DUF6534 DOMAIN-CONTAINING PROTEIN"/>
    <property type="match status" value="1"/>
</dbReference>
<keyword evidence="1" id="KW-0812">Transmembrane</keyword>
<dbReference type="EMBL" id="JADOXO010000054">
    <property type="protein sequence ID" value="KAF9816663.1"/>
    <property type="molecule type" value="Genomic_DNA"/>
</dbReference>
<name>A0A8H7P533_9APHY</name>
<feature type="domain" description="DUF6534" evidence="2">
    <location>
        <begin position="224"/>
        <end position="325"/>
    </location>
</feature>
<feature type="transmembrane region" description="Helical" evidence="1">
    <location>
        <begin position="16"/>
        <end position="37"/>
    </location>
</feature>
<reference evidence="3" key="1">
    <citation type="submission" date="2020-11" db="EMBL/GenBank/DDBJ databases">
        <authorList>
            <person name="Koelle M."/>
            <person name="Horta M.A.C."/>
            <person name="Nowrousian M."/>
            <person name="Ohm R.A."/>
            <person name="Benz P."/>
            <person name="Pilgard A."/>
        </authorList>
    </citation>
    <scope>NUCLEOTIDE SEQUENCE</scope>
    <source>
        <strain evidence="3">FPRL280</strain>
    </source>
</reference>
<dbReference type="PANTHER" id="PTHR40465">
    <property type="entry name" value="CHROMOSOME 1, WHOLE GENOME SHOTGUN SEQUENCE"/>
    <property type="match status" value="1"/>
</dbReference>
<protein>
    <recommendedName>
        <fullName evidence="2">DUF6534 domain-containing protein</fullName>
    </recommendedName>
</protein>
<feature type="transmembrane region" description="Helical" evidence="1">
    <location>
        <begin position="299"/>
        <end position="320"/>
    </location>
</feature>
<proteinExistence type="predicted"/>
<evidence type="ECO:0000313" key="3">
    <source>
        <dbReference type="EMBL" id="KAF9816663.1"/>
    </source>
</evidence>
<keyword evidence="1" id="KW-0472">Membrane</keyword>
<dbReference type="InterPro" id="IPR045339">
    <property type="entry name" value="DUF6534"/>
</dbReference>
<reference evidence="3" key="2">
    <citation type="journal article" name="Front. Microbiol.">
        <title>Degradative Capacity of Two Strains of Rhodonia placenta: From Phenotype to Genotype.</title>
        <authorList>
            <person name="Kolle M."/>
            <person name="Horta M.A.C."/>
            <person name="Nowrousian M."/>
            <person name="Ohm R.A."/>
            <person name="Benz J.P."/>
            <person name="Pilgard A."/>
        </authorList>
    </citation>
    <scope>NUCLEOTIDE SEQUENCE</scope>
    <source>
        <strain evidence="3">FPRL280</strain>
    </source>
</reference>
<comment type="caution">
    <text evidence="3">The sequence shown here is derived from an EMBL/GenBank/DDBJ whole genome shotgun (WGS) entry which is preliminary data.</text>
</comment>
<dbReference type="Pfam" id="PF20152">
    <property type="entry name" value="DUF6534"/>
    <property type="match status" value="1"/>
</dbReference>
<feature type="transmembrane region" description="Helical" evidence="1">
    <location>
        <begin position="180"/>
        <end position="198"/>
    </location>
</feature>
<sequence length="374" mass="42077">MSPLDTELNNTLGCSFIGILFGILLYGLTSAQTLYYFQRYPIDGVRLKLFVCLPRLLDTSRTILGSWCNWTWVITNHANLLALFKIPRCGQADFFIEVRTESQLINRSSSRIATTLGSYFVRCIWRTVEHKWYQLPLAAIVVGVKIYAAGKLDRWFTQGLICLGAFGDLFSVSNAELYSFVNFGNFGAVFGIVTIYNMNRTLDMTIALQESTASGCAHVLMAGVADIYIAISLVVILRRQRTGFHRTENTHRTNHLVTGLMLYTIHRGIIVAYIQVLSVAQLLEFSLFVGTLHANPFKLYWLIFHYPGSKLYVNSLLALLNLRDHLRGGSLIAHAEDNVLLSIQGEKKESDRHVAYPLPVTVRSPPGELDDIAY</sequence>
<organism evidence="3 4">
    <name type="scientific">Rhodonia placenta</name>
    <dbReference type="NCBI Taxonomy" id="104341"/>
    <lineage>
        <taxon>Eukaryota</taxon>
        <taxon>Fungi</taxon>
        <taxon>Dikarya</taxon>
        <taxon>Basidiomycota</taxon>
        <taxon>Agaricomycotina</taxon>
        <taxon>Agaricomycetes</taxon>
        <taxon>Polyporales</taxon>
        <taxon>Adustoporiaceae</taxon>
        <taxon>Rhodonia</taxon>
    </lineage>
</organism>
<feature type="transmembrane region" description="Helical" evidence="1">
    <location>
        <begin position="218"/>
        <end position="237"/>
    </location>
</feature>
<dbReference type="Proteomes" id="UP000639403">
    <property type="component" value="Unassembled WGS sequence"/>
</dbReference>
<evidence type="ECO:0000256" key="1">
    <source>
        <dbReference type="SAM" id="Phobius"/>
    </source>
</evidence>
<evidence type="ECO:0000313" key="4">
    <source>
        <dbReference type="Proteomes" id="UP000639403"/>
    </source>
</evidence>
<keyword evidence="1" id="KW-1133">Transmembrane helix</keyword>
<accession>A0A8H7P533</accession>
<gene>
    <name evidence="3" type="ORF">IEO21_03968</name>
</gene>
<evidence type="ECO:0000259" key="2">
    <source>
        <dbReference type="Pfam" id="PF20152"/>
    </source>
</evidence>
<dbReference type="AlphaFoldDB" id="A0A8H7P533"/>